<evidence type="ECO:0000256" key="7">
    <source>
        <dbReference type="ARBA" id="ARBA00023136"/>
    </source>
</evidence>
<dbReference type="RefSeq" id="WP_014812103.1">
    <property type="nucleotide sequence ID" value="NC_018025.1"/>
</dbReference>
<dbReference type="CDD" id="cd01116">
    <property type="entry name" value="P_permease"/>
    <property type="match status" value="1"/>
</dbReference>
<evidence type="ECO:0000256" key="6">
    <source>
        <dbReference type="ARBA" id="ARBA00022989"/>
    </source>
</evidence>
<dbReference type="Pfam" id="PF03600">
    <property type="entry name" value="CitMHS"/>
    <property type="match status" value="1"/>
</dbReference>
<feature type="transmembrane region" description="Helical" evidence="8">
    <location>
        <begin position="170"/>
        <end position="189"/>
    </location>
</feature>
<feature type="transmembrane region" description="Helical" evidence="8">
    <location>
        <begin position="560"/>
        <end position="578"/>
    </location>
</feature>
<keyword evidence="12" id="KW-1185">Reference proteome</keyword>
<evidence type="ECO:0000256" key="3">
    <source>
        <dbReference type="ARBA" id="ARBA00022448"/>
    </source>
</evidence>
<keyword evidence="4" id="KW-1003">Cell membrane</keyword>
<feature type="domain" description="Citrate transporter-like" evidence="10">
    <location>
        <begin position="158"/>
        <end position="522"/>
    </location>
</feature>
<feature type="transmembrane region" description="Helical" evidence="8">
    <location>
        <begin position="145"/>
        <end position="163"/>
    </location>
</feature>
<dbReference type="Gene3D" id="2.60.40.1120">
    <property type="entry name" value="Carboxypeptidase-like, regulatory domain"/>
    <property type="match status" value="1"/>
</dbReference>
<feature type="transmembrane region" description="Helical" evidence="8">
    <location>
        <begin position="514"/>
        <end position="539"/>
    </location>
</feature>
<comment type="similarity">
    <text evidence="2">Belongs to the CitM (TC 2.A.11) transporter family.</text>
</comment>
<feature type="transmembrane region" description="Helical" evidence="8">
    <location>
        <begin position="317"/>
        <end position="343"/>
    </location>
</feature>
<organism evidence="11 12">
    <name type="scientific">Desulfomonile tiedjei (strain ATCC 49306 / DSM 6799 / DCB-1)</name>
    <dbReference type="NCBI Taxonomy" id="706587"/>
    <lineage>
        <taxon>Bacteria</taxon>
        <taxon>Pseudomonadati</taxon>
        <taxon>Thermodesulfobacteriota</taxon>
        <taxon>Desulfomonilia</taxon>
        <taxon>Desulfomonilales</taxon>
        <taxon>Desulfomonilaceae</taxon>
        <taxon>Desulfomonile</taxon>
    </lineage>
</organism>
<keyword evidence="5 8" id="KW-0812">Transmembrane</keyword>
<keyword evidence="7 8" id="KW-0472">Membrane</keyword>
<dbReference type="InterPro" id="IPR000802">
    <property type="entry name" value="Arsenical_pump_ArsB"/>
</dbReference>
<feature type="transmembrane region" description="Helical" evidence="8">
    <location>
        <begin position="435"/>
        <end position="457"/>
    </location>
</feature>
<evidence type="ECO:0000256" key="5">
    <source>
        <dbReference type="ARBA" id="ARBA00022692"/>
    </source>
</evidence>
<name>I4CBP3_DESTA</name>
<proteinExistence type="inferred from homology"/>
<dbReference type="STRING" id="706587.Desti_4351"/>
<dbReference type="HOGENOM" id="CLU_011920_4_0_7"/>
<gene>
    <name evidence="11" type="ordered locus">Desti_4351</name>
</gene>
<dbReference type="PANTHER" id="PTHR43568:SF1">
    <property type="entry name" value="P PROTEIN"/>
    <property type="match status" value="1"/>
</dbReference>
<feature type="signal peptide" evidence="9">
    <location>
        <begin position="1"/>
        <end position="23"/>
    </location>
</feature>
<feature type="transmembrane region" description="Helical" evidence="8">
    <location>
        <begin position="209"/>
        <end position="232"/>
    </location>
</feature>
<protein>
    <submittedName>
        <fullName evidence="11">Na+/H+ antiporter NhaD-like permease</fullName>
    </submittedName>
</protein>
<sequence length="579" mass="62692">MKRNGLIITFVVLAILCSISVSYGDKTPANQSVLVIQGNVLDSTGNPLADATIVPYLNGKPFIPKSDATHAKEIVTGRNGLFMAEISASPDQITNGKWAVKVTRPSFKPSQVLPVTKVFDQGVTETGSQKFVSSITVPMQRFQGAAFWIALVVFLAVYVLIAFEILHRTLAAFLGAAMLLVITHTFGHFNEAYAILTYEQALHAVDWNVVFLLMGMMIIVGVLKVSGVFQWLAYKSFQVARGKIFLLSSALCIVTAVTSAFLDNVTTMLLLTPVTLEIAVVLGVSPFVFLMPLILASNFGGTATLIGDPPNIMIGSYAGLTFNHFVINLTPVVIVVMITQILYNKFLYGKSYEKAKVEDVPKMMLFLKEKYRITDKKVLTLGGIVLLGVILLFVLHGLFHMEVSVAALFGAALIVLLTKTDIVEMLEKEIEWPSLVFFIMLFIVVGGAEQTGILQAIADWIQNVCQGKLWIAVLVVLWVSGIASAIVDNIPYTATMLPIIAFLNKTIPGAETGVLWWALALGACFGGNGTVIGASANVVTTGIAERAGYKITFMGFVKEAAPVTIASLVISSVYLLLFY</sequence>
<evidence type="ECO:0000313" key="11">
    <source>
        <dbReference type="EMBL" id="AFM26984.1"/>
    </source>
</evidence>
<dbReference type="PRINTS" id="PR00758">
    <property type="entry name" value="ARSENICPUMP"/>
</dbReference>
<evidence type="ECO:0000256" key="9">
    <source>
        <dbReference type="SAM" id="SignalP"/>
    </source>
</evidence>
<feature type="chain" id="PRO_5003687139" evidence="9">
    <location>
        <begin position="24"/>
        <end position="579"/>
    </location>
</feature>
<evidence type="ECO:0000256" key="2">
    <source>
        <dbReference type="ARBA" id="ARBA00009843"/>
    </source>
</evidence>
<dbReference type="Proteomes" id="UP000006055">
    <property type="component" value="Chromosome"/>
</dbReference>
<keyword evidence="3" id="KW-0813">Transport</keyword>
<comment type="subcellular location">
    <subcellularLocation>
        <location evidence="1">Cell membrane</location>
        <topology evidence="1">Multi-pass membrane protein</topology>
    </subcellularLocation>
</comment>
<evidence type="ECO:0000313" key="12">
    <source>
        <dbReference type="Proteomes" id="UP000006055"/>
    </source>
</evidence>
<dbReference type="eggNOG" id="COG1055">
    <property type="taxonomic scope" value="Bacteria"/>
</dbReference>
<feature type="transmembrane region" description="Helical" evidence="8">
    <location>
        <begin position="378"/>
        <end position="398"/>
    </location>
</feature>
<dbReference type="EMBL" id="CP003360">
    <property type="protein sequence ID" value="AFM26984.1"/>
    <property type="molecule type" value="Genomic_DNA"/>
</dbReference>
<keyword evidence="9" id="KW-0732">Signal</keyword>
<feature type="transmembrane region" description="Helical" evidence="8">
    <location>
        <begin position="469"/>
        <end position="487"/>
    </location>
</feature>
<dbReference type="PANTHER" id="PTHR43568">
    <property type="entry name" value="P PROTEIN"/>
    <property type="match status" value="1"/>
</dbReference>
<accession>I4CBP3</accession>
<dbReference type="GO" id="GO:0005886">
    <property type="term" value="C:plasma membrane"/>
    <property type="evidence" value="ECO:0007669"/>
    <property type="project" value="UniProtKB-SubCell"/>
</dbReference>
<keyword evidence="6 8" id="KW-1133">Transmembrane helix</keyword>
<feature type="transmembrane region" description="Helical" evidence="8">
    <location>
        <begin position="244"/>
        <end position="262"/>
    </location>
</feature>
<evidence type="ECO:0000256" key="8">
    <source>
        <dbReference type="SAM" id="Phobius"/>
    </source>
</evidence>
<dbReference type="OrthoDB" id="9765532at2"/>
<reference evidence="12" key="1">
    <citation type="submission" date="2012-06" db="EMBL/GenBank/DDBJ databases">
        <title>Complete sequence of chromosome of Desulfomonile tiedjei DSM 6799.</title>
        <authorList>
            <person name="Lucas S."/>
            <person name="Copeland A."/>
            <person name="Lapidus A."/>
            <person name="Glavina del Rio T."/>
            <person name="Dalin E."/>
            <person name="Tice H."/>
            <person name="Bruce D."/>
            <person name="Goodwin L."/>
            <person name="Pitluck S."/>
            <person name="Peters L."/>
            <person name="Ovchinnikova G."/>
            <person name="Zeytun A."/>
            <person name="Lu M."/>
            <person name="Kyrpides N."/>
            <person name="Mavromatis K."/>
            <person name="Ivanova N."/>
            <person name="Brettin T."/>
            <person name="Detter J.C."/>
            <person name="Han C."/>
            <person name="Larimer F."/>
            <person name="Land M."/>
            <person name="Hauser L."/>
            <person name="Markowitz V."/>
            <person name="Cheng J.-F."/>
            <person name="Hugenholtz P."/>
            <person name="Woyke T."/>
            <person name="Wu D."/>
            <person name="Spring S."/>
            <person name="Schroeder M."/>
            <person name="Brambilla E."/>
            <person name="Klenk H.-P."/>
            <person name="Eisen J.A."/>
        </authorList>
    </citation>
    <scope>NUCLEOTIDE SEQUENCE [LARGE SCALE GENOMIC DNA]</scope>
    <source>
        <strain evidence="12">ATCC 49306 / DSM 6799 / DCB-1</strain>
    </source>
</reference>
<dbReference type="AlphaFoldDB" id="I4CBP3"/>
<evidence type="ECO:0000256" key="1">
    <source>
        <dbReference type="ARBA" id="ARBA00004651"/>
    </source>
</evidence>
<feature type="transmembrane region" description="Helical" evidence="8">
    <location>
        <begin position="274"/>
        <end position="296"/>
    </location>
</feature>
<evidence type="ECO:0000259" key="10">
    <source>
        <dbReference type="Pfam" id="PF03600"/>
    </source>
</evidence>
<dbReference type="InterPro" id="IPR051475">
    <property type="entry name" value="Diverse_Ion_Transporter"/>
</dbReference>
<dbReference type="KEGG" id="dti:Desti_4351"/>
<dbReference type="GO" id="GO:0015105">
    <property type="term" value="F:arsenite transmembrane transporter activity"/>
    <property type="evidence" value="ECO:0007669"/>
    <property type="project" value="InterPro"/>
</dbReference>
<dbReference type="InterPro" id="IPR004680">
    <property type="entry name" value="Cit_transptr-like_dom"/>
</dbReference>
<evidence type="ECO:0000256" key="4">
    <source>
        <dbReference type="ARBA" id="ARBA00022475"/>
    </source>
</evidence>